<dbReference type="RefSeq" id="WP_135392646.1">
    <property type="nucleotide sequence ID" value="NZ_SRMB01000001.1"/>
</dbReference>
<organism evidence="3 4">
    <name type="scientific">Hymenobacter metallicola</name>
    <dbReference type="NCBI Taxonomy" id="2563114"/>
    <lineage>
        <taxon>Bacteria</taxon>
        <taxon>Pseudomonadati</taxon>
        <taxon>Bacteroidota</taxon>
        <taxon>Cytophagia</taxon>
        <taxon>Cytophagales</taxon>
        <taxon>Hymenobacteraceae</taxon>
        <taxon>Hymenobacter</taxon>
    </lineage>
</organism>
<keyword evidence="4" id="KW-1185">Reference proteome</keyword>
<dbReference type="AlphaFoldDB" id="A0A4Z0QH66"/>
<dbReference type="GO" id="GO:0016020">
    <property type="term" value="C:membrane"/>
    <property type="evidence" value="ECO:0007669"/>
    <property type="project" value="InterPro"/>
</dbReference>
<dbReference type="GO" id="GO:0000155">
    <property type="term" value="F:phosphorelay sensor kinase activity"/>
    <property type="evidence" value="ECO:0007669"/>
    <property type="project" value="InterPro"/>
</dbReference>
<dbReference type="PANTHER" id="PTHR34220:SF7">
    <property type="entry name" value="SENSOR HISTIDINE KINASE YPDA"/>
    <property type="match status" value="1"/>
</dbReference>
<feature type="transmembrane region" description="Helical" evidence="1">
    <location>
        <begin position="86"/>
        <end position="105"/>
    </location>
</feature>
<reference evidence="3 4" key="1">
    <citation type="submission" date="2019-04" db="EMBL/GenBank/DDBJ databases">
        <authorList>
            <person name="Feng G."/>
            <person name="Zhang J."/>
            <person name="Zhu H."/>
        </authorList>
    </citation>
    <scope>NUCLEOTIDE SEQUENCE [LARGE SCALE GENOMIC DNA]</scope>
    <source>
        <strain evidence="3 4">9PBR-1</strain>
    </source>
</reference>
<feature type="domain" description="Signal transduction histidine kinase internal region" evidence="2">
    <location>
        <begin position="181"/>
        <end position="253"/>
    </location>
</feature>
<gene>
    <name evidence="3" type="ORF">E5K02_04975</name>
</gene>
<evidence type="ECO:0000313" key="3">
    <source>
        <dbReference type="EMBL" id="TGE28816.1"/>
    </source>
</evidence>
<dbReference type="Proteomes" id="UP000298471">
    <property type="component" value="Unassembled WGS sequence"/>
</dbReference>
<evidence type="ECO:0000259" key="2">
    <source>
        <dbReference type="Pfam" id="PF06580"/>
    </source>
</evidence>
<evidence type="ECO:0000313" key="4">
    <source>
        <dbReference type="Proteomes" id="UP000298471"/>
    </source>
</evidence>
<feature type="transmembrane region" description="Helical" evidence="1">
    <location>
        <begin position="52"/>
        <end position="74"/>
    </location>
</feature>
<dbReference type="OrthoDB" id="9792992at2"/>
<keyword evidence="3" id="KW-0418">Kinase</keyword>
<feature type="transmembrane region" description="Helical" evidence="1">
    <location>
        <begin position="140"/>
        <end position="163"/>
    </location>
</feature>
<dbReference type="Pfam" id="PF06580">
    <property type="entry name" value="His_kinase"/>
    <property type="match status" value="1"/>
</dbReference>
<feature type="transmembrane region" description="Helical" evidence="1">
    <location>
        <begin position="21"/>
        <end position="40"/>
    </location>
</feature>
<keyword evidence="1" id="KW-1133">Transmembrane helix</keyword>
<protein>
    <submittedName>
        <fullName evidence="3">Histidine kinase</fullName>
    </submittedName>
</protein>
<evidence type="ECO:0000256" key="1">
    <source>
        <dbReference type="SAM" id="Phobius"/>
    </source>
</evidence>
<sequence length="364" mass="41320">MSETIRRFAFRWQSLSARTTAVLLQALLWVLLTGFYLAWYNRTNYHFNGPNWSLVLLRLVFAIGLFNALVYLIIPRWLQQGRYGRVALSAVGLVYAFGLFNYYGYQLAAAYLDPPARLAQFYHESTQPGLQATVFSWPGLLSMVLGLQAEMMFPIIVSFLAYAQVVNRRRLALERDQLSLELRYLKAQINPQFLFYTLGSLHGFTRHHDPRAGDMVLHLADLMRYSLYESDTETVLLSRELEFLADYLALERLHGRPGVRIEQAVSGPVAGQRITPLVLYPFLERLFVGLPAAEATLTATLHITEHALAATFCRFSSAPPVAAYRSDPVVAAALRRLQLQYPDRHRAQVTEDAAGVRVELHLDL</sequence>
<dbReference type="InterPro" id="IPR010559">
    <property type="entry name" value="Sig_transdc_His_kin_internal"/>
</dbReference>
<dbReference type="InterPro" id="IPR050640">
    <property type="entry name" value="Bact_2-comp_sensor_kinase"/>
</dbReference>
<proteinExistence type="predicted"/>
<name>A0A4Z0QH66_9BACT</name>
<keyword evidence="3" id="KW-0808">Transferase</keyword>
<comment type="caution">
    <text evidence="3">The sequence shown here is derived from an EMBL/GenBank/DDBJ whole genome shotgun (WGS) entry which is preliminary data.</text>
</comment>
<dbReference type="EMBL" id="SRMB01000001">
    <property type="protein sequence ID" value="TGE28816.1"/>
    <property type="molecule type" value="Genomic_DNA"/>
</dbReference>
<keyword evidence="1" id="KW-0812">Transmembrane</keyword>
<keyword evidence="1" id="KW-0472">Membrane</keyword>
<accession>A0A4Z0QH66</accession>
<dbReference type="PANTHER" id="PTHR34220">
    <property type="entry name" value="SENSOR HISTIDINE KINASE YPDA"/>
    <property type="match status" value="1"/>
</dbReference>